<sequence>MGDPRRIDFEDEKPLNLPVYLRIKPLKDATESSLKVIDDITVETNHDGRANKKATFTRVFQGHDDQQEIFNCTTASLLQRFLDGANVMTFAYGVTSSGKTYTIMGTHSKPGLVPRTLERIFGHYHTKIASSMLAYKPVLFDGVQQLKASEISDLRRMKSSLLAKMKSTKPGFGHYAFQDRTKDQASGCDLHTTTVSPADFCTVWISVYEIYNEIITDLLVSDCNRAKRKPLTIGQDAKGSTFVKDLTQLPVSSAAEAYTLLRVAKQNLAKASTKLNDNSSRSHMVFNIKMVHWGGSCADPVVNHFVISDLAGSERQAKTGSSGIILKQAGAINNSLLVLGRCLEALRKKDRGIAAPFRDSKLTRILNPFFSLGGYVSLIICINPHVSLRDETLDTIRFSAIASEIVQETVKPLERLRKLRRLTQTCAAEPDAVPMADVEDSECVENWRDAVGSSTVHNGVRYLEIRASYFNDMAKDILYAEKQLIAFEEEVESLKNRLKAAEASKENIQSMYQDRMKEQRDRFLLLKAEMKEFYENEKSLIVNSLKEEIETYEQKYLKYRNGYAKVSSYLEEKIWPEISLFRERFGYLPEFPPVGGDTEDEETKPENTIGYWREKLAEAERDIQSLQEENLEKTNQLAEMLRTCENLRNTNTDLQLVVNEAMNLAATEAAGRLQLETREQSIANGDAEALGCQVTELQEELRIADERRENLAAGYEIKINGLEEELAKLRGQKRDSDTERSDGYTLDSGDHGSLREIQTSDMNRQIHRLLLDMSGYLKSFAAMLSAGGCVESGLVDKTTCAIDEITEVLNGLLESPVSSRRDSCLTQLSEISAKLSSLMTSSARASQTDLRLTRRGRTTEEYIAGTSEEITHLKEDNLRLRERLQEFQDSIAEKESVIVAQASELEELRQKSVISEVFETKAEALEIENRELRKQVATLRIADRNFRLERDNAQILSENQRFAQLEKSLEASSQTSRGGPFGPSSDRDGSLKSLGDSKPRRRLRQENDENSLLDRTLTESIQDFTPVRDFRSNHRRP</sequence>
<gene>
    <name evidence="14" type="primary">LOC100898327</name>
</gene>
<comment type="similarity">
    <text evidence="9">Belongs to the TRAFAC class myosin-kinesin ATPase superfamily. Kinesin family.</text>
</comment>
<keyword evidence="2" id="KW-0963">Cytoplasm</keyword>
<dbReference type="AlphaFoldDB" id="A0AAJ7WII9"/>
<evidence type="ECO:0000256" key="5">
    <source>
        <dbReference type="ARBA" id="ARBA00022840"/>
    </source>
</evidence>
<proteinExistence type="inferred from homology"/>
<dbReference type="KEGG" id="goe:100898327"/>
<keyword evidence="3" id="KW-0597">Phosphoprotein</keyword>
<evidence type="ECO:0000256" key="9">
    <source>
        <dbReference type="PROSITE-ProRule" id="PRU00283"/>
    </source>
</evidence>
<feature type="coiled-coil region" evidence="10">
    <location>
        <begin position="535"/>
        <end position="562"/>
    </location>
</feature>
<keyword evidence="4 9" id="KW-0547">Nucleotide-binding</keyword>
<dbReference type="GO" id="GO:0005634">
    <property type="term" value="C:nucleus"/>
    <property type="evidence" value="ECO:0007669"/>
    <property type="project" value="TreeGrafter"/>
</dbReference>
<dbReference type="InterPro" id="IPR027417">
    <property type="entry name" value="P-loop_NTPase"/>
</dbReference>
<dbReference type="GeneID" id="100898327"/>
<evidence type="ECO:0000256" key="4">
    <source>
        <dbReference type="ARBA" id="ARBA00022741"/>
    </source>
</evidence>
<dbReference type="SMART" id="SM00129">
    <property type="entry name" value="KISc"/>
    <property type="match status" value="1"/>
</dbReference>
<dbReference type="SUPFAM" id="SSF52540">
    <property type="entry name" value="P-loop containing nucleoside triphosphate hydrolases"/>
    <property type="match status" value="1"/>
</dbReference>
<dbReference type="PANTHER" id="PTHR47970">
    <property type="entry name" value="KINESIN-LIKE PROTEIN KIF11"/>
    <property type="match status" value="1"/>
</dbReference>
<name>A0AAJ7WII9_9ACAR</name>
<evidence type="ECO:0000256" key="3">
    <source>
        <dbReference type="ARBA" id="ARBA00022553"/>
    </source>
</evidence>
<feature type="coiled-coil region" evidence="10">
    <location>
        <begin position="477"/>
        <end position="511"/>
    </location>
</feature>
<evidence type="ECO:0000313" key="13">
    <source>
        <dbReference type="Proteomes" id="UP000694867"/>
    </source>
</evidence>
<keyword evidence="5 9" id="KW-0067">ATP-binding</keyword>
<dbReference type="Proteomes" id="UP000694867">
    <property type="component" value="Unplaced"/>
</dbReference>
<evidence type="ECO:0000313" key="14">
    <source>
        <dbReference type="RefSeq" id="XP_028968132.1"/>
    </source>
</evidence>
<evidence type="ECO:0000259" key="12">
    <source>
        <dbReference type="PROSITE" id="PS50067"/>
    </source>
</evidence>
<comment type="subcellular location">
    <subcellularLocation>
        <location evidence="1">Cytoplasm</location>
        <location evidence="1">Cytoskeleton</location>
        <location evidence="1">Spindle</location>
    </subcellularLocation>
</comment>
<keyword evidence="7 9" id="KW-0505">Motor protein</keyword>
<feature type="binding site" evidence="9">
    <location>
        <begin position="93"/>
        <end position="100"/>
    </location>
    <ligand>
        <name>ATP</name>
        <dbReference type="ChEBI" id="CHEBI:30616"/>
    </ligand>
</feature>
<dbReference type="GO" id="GO:0007018">
    <property type="term" value="P:microtubule-based movement"/>
    <property type="evidence" value="ECO:0007669"/>
    <property type="project" value="InterPro"/>
</dbReference>
<reference evidence="14" key="1">
    <citation type="submission" date="2025-08" db="UniProtKB">
        <authorList>
            <consortium name="RefSeq"/>
        </authorList>
    </citation>
    <scope>IDENTIFICATION</scope>
</reference>
<dbReference type="RefSeq" id="XP_028968132.1">
    <property type="nucleotide sequence ID" value="XM_029112299.1"/>
</dbReference>
<dbReference type="GO" id="GO:0051231">
    <property type="term" value="P:spindle elongation"/>
    <property type="evidence" value="ECO:0007669"/>
    <property type="project" value="TreeGrafter"/>
</dbReference>
<evidence type="ECO:0000256" key="1">
    <source>
        <dbReference type="ARBA" id="ARBA00004186"/>
    </source>
</evidence>
<keyword evidence="6 10" id="KW-0175">Coiled coil</keyword>
<evidence type="ECO:0000256" key="2">
    <source>
        <dbReference type="ARBA" id="ARBA00022490"/>
    </source>
</evidence>
<feature type="coiled-coil region" evidence="10">
    <location>
        <begin position="863"/>
        <end position="942"/>
    </location>
</feature>
<dbReference type="GO" id="GO:0008017">
    <property type="term" value="F:microtubule binding"/>
    <property type="evidence" value="ECO:0007669"/>
    <property type="project" value="InterPro"/>
</dbReference>
<dbReference type="GO" id="GO:0008574">
    <property type="term" value="F:plus-end-directed microtubule motor activity"/>
    <property type="evidence" value="ECO:0007669"/>
    <property type="project" value="TreeGrafter"/>
</dbReference>
<evidence type="ECO:0000256" key="8">
    <source>
        <dbReference type="ARBA" id="ARBA00023212"/>
    </source>
</evidence>
<feature type="region of interest" description="Disordered" evidence="11">
    <location>
        <begin position="967"/>
        <end position="1017"/>
    </location>
</feature>
<accession>A0AAJ7WII9</accession>
<keyword evidence="8" id="KW-0206">Cytoskeleton</keyword>
<evidence type="ECO:0000256" key="10">
    <source>
        <dbReference type="SAM" id="Coils"/>
    </source>
</evidence>
<dbReference type="GO" id="GO:0072686">
    <property type="term" value="C:mitotic spindle"/>
    <property type="evidence" value="ECO:0007669"/>
    <property type="project" value="TreeGrafter"/>
</dbReference>
<dbReference type="PROSITE" id="PS50067">
    <property type="entry name" value="KINESIN_MOTOR_2"/>
    <property type="match status" value="1"/>
</dbReference>
<dbReference type="InterPro" id="IPR047149">
    <property type="entry name" value="KIF11-like"/>
</dbReference>
<dbReference type="InterPro" id="IPR036961">
    <property type="entry name" value="Kinesin_motor_dom_sf"/>
</dbReference>
<dbReference type="InterPro" id="IPR001752">
    <property type="entry name" value="Kinesin_motor_dom"/>
</dbReference>
<dbReference type="PANTHER" id="PTHR47970:SF29">
    <property type="entry name" value="KINESIN FAMILY MEMBER 20B"/>
    <property type="match status" value="1"/>
</dbReference>
<protein>
    <submittedName>
        <fullName evidence="14">Kinesin-like protein KIF20A</fullName>
    </submittedName>
</protein>
<dbReference type="Pfam" id="PF00225">
    <property type="entry name" value="Kinesin"/>
    <property type="match status" value="1"/>
</dbReference>
<evidence type="ECO:0000256" key="7">
    <source>
        <dbReference type="ARBA" id="ARBA00023175"/>
    </source>
</evidence>
<dbReference type="GO" id="GO:0005524">
    <property type="term" value="F:ATP binding"/>
    <property type="evidence" value="ECO:0007669"/>
    <property type="project" value="UniProtKB-UniRule"/>
</dbReference>
<dbReference type="PRINTS" id="PR00380">
    <property type="entry name" value="KINESINHEAVY"/>
</dbReference>
<dbReference type="Gene3D" id="3.40.850.10">
    <property type="entry name" value="Kinesin motor domain"/>
    <property type="match status" value="1"/>
</dbReference>
<feature type="compositionally biased region" description="Basic and acidic residues" evidence="11">
    <location>
        <begin position="985"/>
        <end position="998"/>
    </location>
</feature>
<evidence type="ECO:0000256" key="11">
    <source>
        <dbReference type="SAM" id="MobiDB-lite"/>
    </source>
</evidence>
<feature type="coiled-coil region" evidence="10">
    <location>
        <begin position="609"/>
        <end position="650"/>
    </location>
</feature>
<organism evidence="13 14">
    <name type="scientific">Galendromus occidentalis</name>
    <name type="common">western predatory mite</name>
    <dbReference type="NCBI Taxonomy" id="34638"/>
    <lineage>
        <taxon>Eukaryota</taxon>
        <taxon>Metazoa</taxon>
        <taxon>Ecdysozoa</taxon>
        <taxon>Arthropoda</taxon>
        <taxon>Chelicerata</taxon>
        <taxon>Arachnida</taxon>
        <taxon>Acari</taxon>
        <taxon>Parasitiformes</taxon>
        <taxon>Mesostigmata</taxon>
        <taxon>Gamasina</taxon>
        <taxon>Phytoseioidea</taxon>
        <taxon>Phytoseiidae</taxon>
        <taxon>Typhlodrominae</taxon>
        <taxon>Galendromus</taxon>
    </lineage>
</organism>
<dbReference type="GO" id="GO:0005876">
    <property type="term" value="C:spindle microtubule"/>
    <property type="evidence" value="ECO:0007669"/>
    <property type="project" value="TreeGrafter"/>
</dbReference>
<evidence type="ECO:0000256" key="6">
    <source>
        <dbReference type="ARBA" id="ARBA00023054"/>
    </source>
</evidence>
<feature type="domain" description="Kinesin motor" evidence="12">
    <location>
        <begin position="16"/>
        <end position="405"/>
    </location>
</feature>
<feature type="region of interest" description="Disordered" evidence="11">
    <location>
        <begin position="730"/>
        <end position="754"/>
    </location>
</feature>
<dbReference type="GO" id="GO:0090307">
    <property type="term" value="P:mitotic spindle assembly"/>
    <property type="evidence" value="ECO:0007669"/>
    <property type="project" value="TreeGrafter"/>
</dbReference>
<keyword evidence="13" id="KW-1185">Reference proteome</keyword>